<dbReference type="EMBL" id="KB706803">
    <property type="protein sequence ID" value="EMR65669.1"/>
    <property type="molecule type" value="Genomic_DNA"/>
</dbReference>
<dbReference type="CDD" id="cd02970">
    <property type="entry name" value="PRX_like2"/>
    <property type="match status" value="1"/>
</dbReference>
<protein>
    <recommendedName>
        <fullName evidence="4">FmHP protein</fullName>
    </recommendedName>
</protein>
<feature type="compositionally biased region" description="Basic and acidic residues" evidence="1">
    <location>
        <begin position="298"/>
        <end position="314"/>
    </location>
</feature>
<feature type="compositionally biased region" description="Basic and acidic residues" evidence="1">
    <location>
        <begin position="1"/>
        <end position="11"/>
    </location>
</feature>
<dbReference type="SUPFAM" id="SSF52833">
    <property type="entry name" value="Thioredoxin-like"/>
    <property type="match status" value="1"/>
</dbReference>
<feature type="compositionally biased region" description="Polar residues" evidence="1">
    <location>
        <begin position="374"/>
        <end position="391"/>
    </location>
</feature>
<dbReference type="OrthoDB" id="40334at2759"/>
<feature type="region of interest" description="Disordered" evidence="1">
    <location>
        <begin position="1"/>
        <end position="97"/>
    </location>
</feature>
<gene>
    <name evidence="2" type="ORF">UCREL1_7342</name>
</gene>
<evidence type="ECO:0000256" key="1">
    <source>
        <dbReference type="SAM" id="MobiDB-lite"/>
    </source>
</evidence>
<accession>M7SHA7</accession>
<dbReference type="OMA" id="FLFEPRD"/>
<proteinExistence type="predicted"/>
<feature type="region of interest" description="Disordered" evidence="1">
    <location>
        <begin position="361"/>
        <end position="428"/>
    </location>
</feature>
<evidence type="ECO:0000313" key="2">
    <source>
        <dbReference type="EMBL" id="EMR65669.1"/>
    </source>
</evidence>
<dbReference type="PANTHER" id="PTHR28630">
    <property type="match status" value="1"/>
</dbReference>
<dbReference type="Gene3D" id="3.40.30.10">
    <property type="entry name" value="Glutaredoxin"/>
    <property type="match status" value="1"/>
</dbReference>
<dbReference type="FunFam" id="3.40.30.10:FF:000404">
    <property type="entry name" value="WGS project CABT00000000 data, contig 2.14"/>
    <property type="match status" value="1"/>
</dbReference>
<feature type="compositionally biased region" description="Low complexity" evidence="1">
    <location>
        <begin position="57"/>
        <end position="74"/>
    </location>
</feature>
<dbReference type="KEGG" id="ela:UCREL1_7342"/>
<dbReference type="eggNOG" id="KOG4498">
    <property type="taxonomic scope" value="Eukaryota"/>
</dbReference>
<dbReference type="Proteomes" id="UP000012174">
    <property type="component" value="Unassembled WGS sequence"/>
</dbReference>
<feature type="region of interest" description="Disordered" evidence="1">
    <location>
        <begin position="285"/>
        <end position="314"/>
    </location>
</feature>
<dbReference type="HOGENOM" id="CLU_035338_0_1_1"/>
<feature type="compositionally biased region" description="Pro residues" evidence="1">
    <location>
        <begin position="14"/>
        <end position="23"/>
    </location>
</feature>
<organism evidence="2 3">
    <name type="scientific">Eutypa lata (strain UCR-EL1)</name>
    <name type="common">Grapevine dieback disease fungus</name>
    <name type="synonym">Eutypa armeniacae</name>
    <dbReference type="NCBI Taxonomy" id="1287681"/>
    <lineage>
        <taxon>Eukaryota</taxon>
        <taxon>Fungi</taxon>
        <taxon>Dikarya</taxon>
        <taxon>Ascomycota</taxon>
        <taxon>Pezizomycotina</taxon>
        <taxon>Sordariomycetes</taxon>
        <taxon>Xylariomycetidae</taxon>
        <taxon>Xylariales</taxon>
        <taxon>Diatrypaceae</taxon>
        <taxon>Eutypa</taxon>
    </lineage>
</organism>
<name>M7SHA7_EUTLA</name>
<keyword evidence="3" id="KW-1185">Reference proteome</keyword>
<dbReference type="InterPro" id="IPR032801">
    <property type="entry name" value="PXL2A/B/C"/>
</dbReference>
<dbReference type="Pfam" id="PF13911">
    <property type="entry name" value="AhpC-TSA_2"/>
    <property type="match status" value="1"/>
</dbReference>
<dbReference type="AlphaFoldDB" id="M7SHA7"/>
<dbReference type="PANTHER" id="PTHR28630:SF3">
    <property type="entry name" value="PEROXIREDOXIN-LIKE 2C"/>
    <property type="match status" value="1"/>
</dbReference>
<feature type="compositionally biased region" description="Low complexity" evidence="1">
    <location>
        <begin position="28"/>
        <end position="45"/>
    </location>
</feature>
<dbReference type="InterPro" id="IPR036249">
    <property type="entry name" value="Thioredoxin-like_sf"/>
</dbReference>
<sequence length="452" mass="48027">MTSKSTAERDPTPTTTPTPPPTSDPVRSSAASSSGGAALGEPSLSAKEKKPSIGSLSTAAATTTTDAASNNNDSCGLPPPDFQGEVETNNELPTPETLRKIESYTVLDADGKSHTFKSLYAGHNVARRVMIIFVRHFFCGNCQEYLRTLSAAITPDALLQLPVSTFIAVVGCGGPELIEHYVGVTGCPFPVYTDPTRKLYSELGMLSTLKMGQKPAYLGEKSFAKLVASSVIQGFKHVGSGNVTKMGDQRQVGGEFLFEPATLSLEPPIATPVVDDVGEEKRVLEESAANGDHQQNQQHRDDAPIRKEEDEEKVEPKRVTWCHRMKTTRDHAEMPELMEVLGLESAENGSAIPIVVVGGGSPADKRKTQRWSKALQSRKGTGLSMASQMSRMSLEASAAASIDSGTPNSGRSSSVARSREEVARVRSVSPSIIAVPATAVDGGADVNAKTTT</sequence>
<reference evidence="3" key="1">
    <citation type="journal article" date="2013" name="Genome Announc.">
        <title>Draft genome sequence of the grapevine dieback fungus Eutypa lata UCR-EL1.</title>
        <authorList>
            <person name="Blanco-Ulate B."/>
            <person name="Rolshausen P.E."/>
            <person name="Cantu D."/>
        </authorList>
    </citation>
    <scope>NUCLEOTIDE SEQUENCE [LARGE SCALE GENOMIC DNA]</scope>
    <source>
        <strain evidence="3">UCR-EL1</strain>
    </source>
</reference>
<evidence type="ECO:0008006" key="4">
    <source>
        <dbReference type="Google" id="ProtNLM"/>
    </source>
</evidence>
<evidence type="ECO:0000313" key="3">
    <source>
        <dbReference type="Proteomes" id="UP000012174"/>
    </source>
</evidence>